<dbReference type="OrthoDB" id="9789797at2"/>
<feature type="site" description="Transition state stabilizer" evidence="9">
    <location>
        <position position="223"/>
    </location>
</feature>
<evidence type="ECO:0000256" key="5">
    <source>
        <dbReference type="ARBA" id="ARBA00022679"/>
    </source>
</evidence>
<reference evidence="14" key="1">
    <citation type="submission" date="2018-05" db="EMBL/GenBank/DDBJ databases">
        <authorList>
            <person name="Liu B.-T."/>
        </authorList>
    </citation>
    <scope>NUCLEOTIDE SEQUENCE [LARGE SCALE GENOMIC DNA]</scope>
    <source>
        <strain evidence="14">WD6-1</strain>
    </source>
</reference>
<dbReference type="AlphaFoldDB" id="A0A2U2BUL0"/>
<accession>A0A2U2BUL0</accession>
<gene>
    <name evidence="13" type="ORF">DDZ18_08525</name>
</gene>
<dbReference type="UniPathway" id="UPA00958"/>
<evidence type="ECO:0000313" key="13">
    <source>
        <dbReference type="EMBL" id="PWE17693.1"/>
    </source>
</evidence>
<dbReference type="GO" id="GO:0009245">
    <property type="term" value="P:lipid A biosynthetic process"/>
    <property type="evidence" value="ECO:0007669"/>
    <property type="project" value="TreeGrafter"/>
</dbReference>
<feature type="site" description="Transition state stabilizer" evidence="9">
    <location>
        <position position="299"/>
    </location>
</feature>
<evidence type="ECO:0000256" key="2">
    <source>
        <dbReference type="ARBA" id="ARBA00004713"/>
    </source>
</evidence>
<dbReference type="GO" id="GO:0009244">
    <property type="term" value="P:lipopolysaccharide core region biosynthetic process"/>
    <property type="evidence" value="ECO:0007669"/>
    <property type="project" value="UniProtKB-UniRule"/>
</dbReference>
<evidence type="ECO:0000256" key="11">
    <source>
        <dbReference type="SAM" id="MobiDB-lite"/>
    </source>
</evidence>
<dbReference type="GO" id="GO:0043842">
    <property type="term" value="F:Kdo transferase activity"/>
    <property type="evidence" value="ECO:0007669"/>
    <property type="project" value="UniProtKB-EC"/>
</dbReference>
<feature type="compositionally biased region" description="Basic and acidic residues" evidence="11">
    <location>
        <begin position="72"/>
        <end position="84"/>
    </location>
</feature>
<name>A0A2U2BUL0_9PROT</name>
<dbReference type="InterPro" id="IPR007507">
    <property type="entry name" value="Glycos_transf_N"/>
</dbReference>
<dbReference type="InterPro" id="IPR039901">
    <property type="entry name" value="Kdotransferase"/>
</dbReference>
<feature type="domain" description="3-deoxy-D-manno-octulosonic-acid transferase N-terminal" evidence="12">
    <location>
        <begin position="126"/>
        <end position="301"/>
    </location>
</feature>
<evidence type="ECO:0000256" key="7">
    <source>
        <dbReference type="ARBA" id="ARBA00049183"/>
    </source>
</evidence>
<dbReference type="Pfam" id="PF04413">
    <property type="entry name" value="Glycos_transf_N"/>
    <property type="match status" value="1"/>
</dbReference>
<organism evidence="13 14">
    <name type="scientific">Marinicauda salina</name>
    <dbReference type="NCBI Taxonomy" id="2135793"/>
    <lineage>
        <taxon>Bacteria</taxon>
        <taxon>Pseudomonadati</taxon>
        <taxon>Pseudomonadota</taxon>
        <taxon>Alphaproteobacteria</taxon>
        <taxon>Maricaulales</taxon>
        <taxon>Maricaulaceae</taxon>
        <taxon>Marinicauda</taxon>
    </lineage>
</organism>
<dbReference type="PANTHER" id="PTHR42755:SF1">
    <property type="entry name" value="3-DEOXY-D-MANNO-OCTULOSONIC ACID TRANSFERASE, MITOCHONDRIAL-RELATED"/>
    <property type="match status" value="1"/>
</dbReference>
<dbReference type="InterPro" id="IPR038107">
    <property type="entry name" value="Glycos_transf_N_sf"/>
</dbReference>
<comment type="similarity">
    <text evidence="10">Belongs to the glycosyltransferase group 1 family.</text>
</comment>
<evidence type="ECO:0000256" key="1">
    <source>
        <dbReference type="ARBA" id="ARBA00003394"/>
    </source>
</evidence>
<dbReference type="GO" id="GO:0005886">
    <property type="term" value="C:plasma membrane"/>
    <property type="evidence" value="ECO:0007669"/>
    <property type="project" value="UniProtKB-SubCell"/>
</dbReference>
<comment type="caution">
    <text evidence="13">The sequence shown here is derived from an EMBL/GenBank/DDBJ whole genome shotgun (WGS) entry which is preliminary data.</text>
</comment>
<feature type="active site" description="Proton acceptor" evidence="8">
    <location>
        <position position="153"/>
    </location>
</feature>
<evidence type="ECO:0000256" key="10">
    <source>
        <dbReference type="RuleBase" id="RU365103"/>
    </source>
</evidence>
<evidence type="ECO:0000259" key="12">
    <source>
        <dbReference type="Pfam" id="PF04413"/>
    </source>
</evidence>
<evidence type="ECO:0000313" key="14">
    <source>
        <dbReference type="Proteomes" id="UP000245168"/>
    </source>
</evidence>
<evidence type="ECO:0000256" key="8">
    <source>
        <dbReference type="PIRSR" id="PIRSR639901-1"/>
    </source>
</evidence>
<dbReference type="Proteomes" id="UP000245168">
    <property type="component" value="Unassembled WGS sequence"/>
</dbReference>
<dbReference type="EMBL" id="QEXV01000003">
    <property type="protein sequence ID" value="PWE17693.1"/>
    <property type="molecule type" value="Genomic_DNA"/>
</dbReference>
<comment type="subcellular location">
    <subcellularLocation>
        <location evidence="10">Cell membrane</location>
    </subcellularLocation>
</comment>
<evidence type="ECO:0000256" key="4">
    <source>
        <dbReference type="ARBA" id="ARBA00019077"/>
    </source>
</evidence>
<comment type="pathway">
    <text evidence="2 10">Bacterial outer membrane biogenesis; LPS core biosynthesis.</text>
</comment>
<dbReference type="Gene3D" id="3.40.50.11720">
    <property type="entry name" value="3-Deoxy-D-manno-octulosonic-acid transferase, N-terminal domain"/>
    <property type="match status" value="1"/>
</dbReference>
<comment type="catalytic activity">
    <reaction evidence="7 10">
        <text>lipid IVA (E. coli) + CMP-3-deoxy-beta-D-manno-octulosonate = alpha-Kdo-(2-&gt;6)-lipid IVA (E. coli) + CMP + H(+)</text>
        <dbReference type="Rhea" id="RHEA:28066"/>
        <dbReference type="ChEBI" id="CHEBI:15378"/>
        <dbReference type="ChEBI" id="CHEBI:58603"/>
        <dbReference type="ChEBI" id="CHEBI:60364"/>
        <dbReference type="ChEBI" id="CHEBI:60377"/>
        <dbReference type="ChEBI" id="CHEBI:85987"/>
        <dbReference type="EC" id="2.4.99.12"/>
    </reaction>
</comment>
<dbReference type="EC" id="2.4.99.12" evidence="3 10"/>
<dbReference type="PANTHER" id="PTHR42755">
    <property type="entry name" value="3-DEOXY-MANNO-OCTULOSONATE CYTIDYLYLTRANSFERASE"/>
    <property type="match status" value="1"/>
</dbReference>
<feature type="region of interest" description="Disordered" evidence="11">
    <location>
        <begin position="17"/>
        <end position="85"/>
    </location>
</feature>
<protein>
    <recommendedName>
        <fullName evidence="4 10">3-deoxy-D-manno-octulosonic acid transferase</fullName>
        <shortName evidence="10">Kdo transferase</shortName>
        <ecNumber evidence="3 10">2.4.99.12</ecNumber>
    </recommendedName>
    <alternativeName>
        <fullName evidence="6 10">Lipid IV(A) 3-deoxy-D-manno-octulosonic acid transferase</fullName>
    </alternativeName>
</protein>
<proteinExistence type="inferred from homology"/>
<keyword evidence="10" id="KW-1003">Cell membrane</keyword>
<feature type="compositionally biased region" description="Basic residues" evidence="11">
    <location>
        <begin position="23"/>
        <end position="71"/>
    </location>
</feature>
<evidence type="ECO:0000256" key="9">
    <source>
        <dbReference type="PIRSR" id="PIRSR639901-2"/>
    </source>
</evidence>
<sequence length="515" mass="55280">MDDALAHRLQLLGPFRPAPALFPRRHRLGRTRPRGPRRRRRRHRARARPARGAPRRRQPGGRARLRRRCHRSRADGAERGEPRRGAGLVSLPFGLRLYCAGTALAAPLAPLALARRADRGKEDPARIDERKGVASAPRPEGRLAWIHAASVGESLVGLTLARALTDAEPNLEVLLTSGTRTSAELVADRLPDRTRHQYAPVDAPGAARRFIDHWRPDLAVFVESELWPNLLIETAKSGAATALVNARMNAASLKRWGRWEASARRLLGAFDWIGAADRRTAEGLSTLAGREVGEVGNLKLEADPPPPDPDALAAARAAIGDRPVFVAASTHEDEEVELAAAHLRLRRDHPDALMILAPRHPERAEAVAEILQLAGLTFARRSAGETPAPDTAVWLADTLGEMGLWFALTPAAFIAGSLVEAIGGHNPVEATRAGAAVITGPHVDSFADVYATYRATGAVAVASDAAAIAAAVEQIWAGGDPTPEAGLAALERLSGDALETTVEALRGLLNRERES</sequence>
<evidence type="ECO:0000256" key="6">
    <source>
        <dbReference type="ARBA" id="ARBA00031445"/>
    </source>
</evidence>
<dbReference type="SUPFAM" id="SSF53756">
    <property type="entry name" value="UDP-Glycosyltransferase/glycogen phosphorylase"/>
    <property type="match status" value="1"/>
</dbReference>
<evidence type="ECO:0000256" key="3">
    <source>
        <dbReference type="ARBA" id="ARBA00012621"/>
    </source>
</evidence>
<comment type="function">
    <text evidence="1 10">Involved in lipopolysaccharide (LPS) biosynthesis. Catalyzes the transfer of 3-deoxy-D-manno-octulosonate (Kdo) residue(s) from CMP-Kdo to lipid IV(A), the tetraacyldisaccharide-1,4'-bisphosphate precursor of lipid A.</text>
</comment>
<keyword evidence="10" id="KW-0448">Lipopolysaccharide biosynthesis</keyword>
<keyword evidence="14" id="KW-1185">Reference proteome</keyword>
<keyword evidence="5 10" id="KW-0808">Transferase</keyword>
<keyword evidence="10" id="KW-0472">Membrane</keyword>
<dbReference type="Gene3D" id="3.40.50.2000">
    <property type="entry name" value="Glycogen Phosphorylase B"/>
    <property type="match status" value="1"/>
</dbReference>